<feature type="transmembrane region" description="Helical" evidence="2">
    <location>
        <begin position="173"/>
        <end position="195"/>
    </location>
</feature>
<feature type="region of interest" description="Disordered" evidence="1">
    <location>
        <begin position="396"/>
        <end position="431"/>
    </location>
</feature>
<dbReference type="Proteomes" id="UP000001542">
    <property type="component" value="Unassembled WGS sequence"/>
</dbReference>
<feature type="transmembrane region" description="Helical" evidence="2">
    <location>
        <begin position="239"/>
        <end position="262"/>
    </location>
</feature>
<dbReference type="Gene3D" id="1.10.3730.20">
    <property type="match status" value="1"/>
</dbReference>
<feature type="transmembrane region" description="Helical" evidence="2">
    <location>
        <begin position="353"/>
        <end position="373"/>
    </location>
</feature>
<sequence length="431" mass="47578">MPSLFAEIGVAVLILAVGSCNNVVSKILFQTKGEGFDGTIQTYEKPWFLTTIMFVGEFLCLIIYGVCWAVFKCTKKEDDNNDASLDSLGEEENKEKIVFITRKECEQDPTGGLKWKLPLYVLLFAACDLIATTLLNIGLVFCNASVIQIIRGMVIVFTLLFSWGFLGRKPNLFQVTGVVIALIGLVLVGVSAVISNGSGETKFQVKSLIGIGLTLGGQIFSAIQFTFEEKVLKGIRIPPLFLVGCEGVAGLILCIAIALPAANAIHGSDYGRQEYFKNTWYMLWHESQITLLSFASMICITFLNWTSFVYVKYLSAVARTLVDACRTILLWIIMVIVYYATSHGFGEGVTYYTILQAIGFIFMMTGTVTYNNIAGLGQKVIRITCCCFLSEDQEEKKIDETEKKSGSSYSVSEDNKDSTRSVDSDSKKETV</sequence>
<feature type="transmembrane region" description="Helical" evidence="2">
    <location>
        <begin position="207"/>
        <end position="227"/>
    </location>
</feature>
<dbReference type="RefSeq" id="XP_001317844.1">
    <property type="nucleotide sequence ID" value="XM_001317809.1"/>
</dbReference>
<dbReference type="Pfam" id="PF00892">
    <property type="entry name" value="EamA"/>
    <property type="match status" value="1"/>
</dbReference>
<feature type="compositionally biased region" description="Basic and acidic residues" evidence="1">
    <location>
        <begin position="396"/>
        <end position="405"/>
    </location>
</feature>
<feature type="transmembrane region" description="Helical" evidence="2">
    <location>
        <begin position="119"/>
        <end position="141"/>
    </location>
</feature>
<feature type="domain" description="EamA" evidence="3">
    <location>
        <begin position="112"/>
        <end position="188"/>
    </location>
</feature>
<dbReference type="VEuPathDB" id="TrichDB:TVAGG3_0945700"/>
<dbReference type="STRING" id="5722.A2EP17"/>
<dbReference type="PANTHER" id="PTHR13146">
    <property type="match status" value="1"/>
</dbReference>
<dbReference type="InterPro" id="IPR037185">
    <property type="entry name" value="EmrE-like"/>
</dbReference>
<dbReference type="VEuPathDB" id="TrichDB:TVAG_263910"/>
<feature type="transmembrane region" description="Helical" evidence="2">
    <location>
        <begin position="147"/>
        <end position="166"/>
    </location>
</feature>
<evidence type="ECO:0000256" key="1">
    <source>
        <dbReference type="SAM" id="MobiDB-lite"/>
    </source>
</evidence>
<feature type="transmembrane region" description="Helical" evidence="2">
    <location>
        <begin position="323"/>
        <end position="341"/>
    </location>
</feature>
<dbReference type="OrthoDB" id="29773at2759"/>
<dbReference type="OMA" id="ASMICIT"/>
<keyword evidence="2" id="KW-0812">Transmembrane</keyword>
<name>A2EP17_TRIV3</name>
<organism evidence="4 5">
    <name type="scientific">Trichomonas vaginalis (strain ATCC PRA-98 / G3)</name>
    <dbReference type="NCBI Taxonomy" id="412133"/>
    <lineage>
        <taxon>Eukaryota</taxon>
        <taxon>Metamonada</taxon>
        <taxon>Parabasalia</taxon>
        <taxon>Trichomonadida</taxon>
        <taxon>Trichomonadidae</taxon>
        <taxon>Trichomonas</taxon>
    </lineage>
</organism>
<dbReference type="KEGG" id="tva:4763488"/>
<dbReference type="AlphaFoldDB" id="A2EP17"/>
<evidence type="ECO:0000313" key="4">
    <source>
        <dbReference type="EMBL" id="EAY05621.1"/>
    </source>
</evidence>
<keyword evidence="5" id="KW-1185">Reference proteome</keyword>
<keyword evidence="2" id="KW-0472">Membrane</keyword>
<dbReference type="InParanoid" id="A2EP17"/>
<reference evidence="4" key="2">
    <citation type="journal article" date="2007" name="Science">
        <title>Draft genome sequence of the sexually transmitted pathogen Trichomonas vaginalis.</title>
        <authorList>
            <person name="Carlton J.M."/>
            <person name="Hirt R.P."/>
            <person name="Silva J.C."/>
            <person name="Delcher A.L."/>
            <person name="Schatz M."/>
            <person name="Zhao Q."/>
            <person name="Wortman J.R."/>
            <person name="Bidwell S.L."/>
            <person name="Alsmark U.C.M."/>
            <person name="Besteiro S."/>
            <person name="Sicheritz-Ponten T."/>
            <person name="Noel C.J."/>
            <person name="Dacks J.B."/>
            <person name="Foster P.G."/>
            <person name="Simillion C."/>
            <person name="Van de Peer Y."/>
            <person name="Miranda-Saavedra D."/>
            <person name="Barton G.J."/>
            <person name="Westrop G.D."/>
            <person name="Mueller S."/>
            <person name="Dessi D."/>
            <person name="Fiori P.L."/>
            <person name="Ren Q."/>
            <person name="Paulsen I."/>
            <person name="Zhang H."/>
            <person name="Bastida-Corcuera F.D."/>
            <person name="Simoes-Barbosa A."/>
            <person name="Brown M.T."/>
            <person name="Hayes R.D."/>
            <person name="Mukherjee M."/>
            <person name="Okumura C.Y."/>
            <person name="Schneider R."/>
            <person name="Smith A.J."/>
            <person name="Vanacova S."/>
            <person name="Villalvazo M."/>
            <person name="Haas B.J."/>
            <person name="Pertea M."/>
            <person name="Feldblyum T.V."/>
            <person name="Utterback T.R."/>
            <person name="Shu C.L."/>
            <person name="Osoegawa K."/>
            <person name="de Jong P.J."/>
            <person name="Hrdy I."/>
            <person name="Horvathova L."/>
            <person name="Zubacova Z."/>
            <person name="Dolezal P."/>
            <person name="Malik S.B."/>
            <person name="Logsdon J.M. Jr."/>
            <person name="Henze K."/>
            <person name="Gupta A."/>
            <person name="Wang C.C."/>
            <person name="Dunne R.L."/>
            <person name="Upcroft J.A."/>
            <person name="Upcroft P."/>
            <person name="White O."/>
            <person name="Salzberg S.L."/>
            <person name="Tang P."/>
            <person name="Chiu C.-H."/>
            <person name="Lee Y.-S."/>
            <person name="Embley T.M."/>
            <person name="Coombs G.H."/>
            <person name="Mottram J.C."/>
            <person name="Tachezy J."/>
            <person name="Fraser-Liggett C.M."/>
            <person name="Johnson P.J."/>
        </authorList>
    </citation>
    <scope>NUCLEOTIDE SEQUENCE [LARGE SCALE GENOMIC DNA]</scope>
    <source>
        <strain evidence="4">G3</strain>
    </source>
</reference>
<feature type="transmembrane region" description="Helical" evidence="2">
    <location>
        <begin position="47"/>
        <end position="71"/>
    </location>
</feature>
<dbReference type="SUPFAM" id="SSF103481">
    <property type="entry name" value="Multidrug resistance efflux transporter EmrE"/>
    <property type="match status" value="1"/>
</dbReference>
<feature type="compositionally biased region" description="Basic and acidic residues" evidence="1">
    <location>
        <begin position="413"/>
        <end position="431"/>
    </location>
</feature>
<reference evidence="4" key="1">
    <citation type="submission" date="2006-10" db="EMBL/GenBank/DDBJ databases">
        <authorList>
            <person name="Amadeo P."/>
            <person name="Zhao Q."/>
            <person name="Wortman J."/>
            <person name="Fraser-Liggett C."/>
            <person name="Carlton J."/>
        </authorList>
    </citation>
    <scope>NUCLEOTIDE SEQUENCE</scope>
    <source>
        <strain evidence="4">G3</strain>
    </source>
</reference>
<proteinExistence type="predicted"/>
<dbReference type="EMBL" id="DS113444">
    <property type="protein sequence ID" value="EAY05621.1"/>
    <property type="molecule type" value="Genomic_DNA"/>
</dbReference>
<dbReference type="InterPro" id="IPR000620">
    <property type="entry name" value="EamA_dom"/>
</dbReference>
<dbReference type="GO" id="GO:0016020">
    <property type="term" value="C:membrane"/>
    <property type="evidence" value="ECO:0000318"/>
    <property type="project" value="GO_Central"/>
</dbReference>
<accession>A2EP17</accession>
<dbReference type="PANTHER" id="PTHR13146:SF0">
    <property type="entry name" value="SOLUTE CARRIER FAMILY 35 MEMBER F6"/>
    <property type="match status" value="1"/>
</dbReference>
<evidence type="ECO:0000259" key="3">
    <source>
        <dbReference type="Pfam" id="PF00892"/>
    </source>
</evidence>
<evidence type="ECO:0000256" key="2">
    <source>
        <dbReference type="SAM" id="Phobius"/>
    </source>
</evidence>
<gene>
    <name evidence="4" type="ORF">TVAG_263910</name>
</gene>
<evidence type="ECO:0000313" key="5">
    <source>
        <dbReference type="Proteomes" id="UP000001542"/>
    </source>
</evidence>
<feature type="transmembrane region" description="Helical" evidence="2">
    <location>
        <begin position="289"/>
        <end position="311"/>
    </location>
</feature>
<protein>
    <submittedName>
        <fullName evidence="4">Integral membrane protein, putative</fullName>
    </submittedName>
</protein>
<keyword evidence="2" id="KW-1133">Transmembrane helix</keyword>
<dbReference type="eggNOG" id="KOG3912">
    <property type="taxonomic scope" value="Eukaryota"/>
</dbReference>